<keyword evidence="1" id="KW-1133">Transmembrane helix</keyword>
<dbReference type="PANTHER" id="PTHR35304:SF1">
    <property type="entry name" value="OS05G0120300 PROTEIN"/>
    <property type="match status" value="1"/>
</dbReference>
<evidence type="ECO:0000313" key="3">
    <source>
        <dbReference type="Proteomes" id="UP000826271"/>
    </source>
</evidence>
<gene>
    <name evidence="2" type="ORF">BUALT_Bualt13G0107100</name>
</gene>
<dbReference type="AlphaFoldDB" id="A0AAV6WNF8"/>
<keyword evidence="3" id="KW-1185">Reference proteome</keyword>
<keyword evidence="1" id="KW-0812">Transmembrane</keyword>
<dbReference type="PANTHER" id="PTHR35304">
    <property type="entry name" value="OS05G0120300 PROTEIN-RELATED"/>
    <property type="match status" value="1"/>
</dbReference>
<proteinExistence type="predicted"/>
<sequence length="156" mass="18824">MASTCNPGYEDDRRVPVRATFVNLYKWPEFDSEFMKSMSSANIRKAGQDSFMYGHDLKVTDRFSSRQFFLRSYHFKRKEDDTIIKCIRWPKEKAAEDRTKRNSCGGDRRKCPKWRRAKAASRLFFRRLLSCTTKFKMIYSILFFLFFFFLLLYEFT</sequence>
<keyword evidence="1" id="KW-0472">Membrane</keyword>
<evidence type="ECO:0000313" key="2">
    <source>
        <dbReference type="EMBL" id="KAG8371619.1"/>
    </source>
</evidence>
<organism evidence="2 3">
    <name type="scientific">Buddleja alternifolia</name>
    <dbReference type="NCBI Taxonomy" id="168488"/>
    <lineage>
        <taxon>Eukaryota</taxon>
        <taxon>Viridiplantae</taxon>
        <taxon>Streptophyta</taxon>
        <taxon>Embryophyta</taxon>
        <taxon>Tracheophyta</taxon>
        <taxon>Spermatophyta</taxon>
        <taxon>Magnoliopsida</taxon>
        <taxon>eudicotyledons</taxon>
        <taxon>Gunneridae</taxon>
        <taxon>Pentapetalae</taxon>
        <taxon>asterids</taxon>
        <taxon>lamiids</taxon>
        <taxon>Lamiales</taxon>
        <taxon>Scrophulariaceae</taxon>
        <taxon>Buddlejeae</taxon>
        <taxon>Buddleja</taxon>
    </lineage>
</organism>
<accession>A0AAV6WNF8</accession>
<comment type="caution">
    <text evidence="2">The sequence shown here is derived from an EMBL/GenBank/DDBJ whole genome shotgun (WGS) entry which is preliminary data.</text>
</comment>
<feature type="transmembrane region" description="Helical" evidence="1">
    <location>
        <begin position="135"/>
        <end position="153"/>
    </location>
</feature>
<evidence type="ECO:0000256" key="1">
    <source>
        <dbReference type="SAM" id="Phobius"/>
    </source>
</evidence>
<dbReference type="EMBL" id="WHWC01000013">
    <property type="protein sequence ID" value="KAG8371619.1"/>
    <property type="molecule type" value="Genomic_DNA"/>
</dbReference>
<protein>
    <submittedName>
        <fullName evidence="2">Uncharacterized protein</fullName>
    </submittedName>
</protein>
<dbReference type="Proteomes" id="UP000826271">
    <property type="component" value="Unassembled WGS sequence"/>
</dbReference>
<name>A0AAV6WNF8_9LAMI</name>
<reference evidence="2" key="1">
    <citation type="submission" date="2019-10" db="EMBL/GenBank/DDBJ databases">
        <authorList>
            <person name="Zhang R."/>
            <person name="Pan Y."/>
            <person name="Wang J."/>
            <person name="Ma R."/>
            <person name="Yu S."/>
        </authorList>
    </citation>
    <scope>NUCLEOTIDE SEQUENCE</scope>
    <source>
        <strain evidence="2">LA-IB0</strain>
        <tissue evidence="2">Leaf</tissue>
    </source>
</reference>